<reference evidence="1 2" key="2">
    <citation type="submission" date="2020-11" db="EMBL/GenBank/DDBJ databases">
        <title>Sulfur oxidizing isolate from Hospital Hole Sinkhole.</title>
        <authorList>
            <person name="Scott K.M."/>
        </authorList>
    </citation>
    <scope>NUCLEOTIDE SEQUENCE [LARGE SCALE GENOMIC DNA]</scope>
    <source>
        <strain evidence="1 2">HH1</strain>
    </source>
</reference>
<comment type="caution">
    <text evidence="1">The sequence shown here is derived from an EMBL/GenBank/DDBJ whole genome shotgun (WGS) entry which is preliminary data.</text>
</comment>
<reference evidence="1 2" key="1">
    <citation type="submission" date="2020-06" db="EMBL/GenBank/DDBJ databases">
        <authorList>
            <person name="Scott K."/>
        </authorList>
    </citation>
    <scope>NUCLEOTIDE SEQUENCE [LARGE SCALE GENOMIC DNA]</scope>
    <source>
        <strain evidence="1 2">HH1</strain>
    </source>
</reference>
<name>A0ABS0BYG3_9GAMM</name>
<sequence>MSKLSFSADFYTQIGVQQWRADRELFTRVEESGSISESEVQYLEASEQIESQVPSPVAGKQTEVFAAEESPLILIGPDLSAVWENEDDLAWQLWKNILAAFDWHDRNVMFYDSSHLVSEEAVFAVFDELLEMGVERVLSVDDNPLADQLSEGMELVTIPSLQDMLHDPYAKQQCYETLYKAFQEA</sequence>
<organism evidence="1 2">
    <name type="scientific">Thiomicrorhabdus heinhorstiae</name>
    <dbReference type="NCBI Taxonomy" id="2748010"/>
    <lineage>
        <taxon>Bacteria</taxon>
        <taxon>Pseudomonadati</taxon>
        <taxon>Pseudomonadota</taxon>
        <taxon>Gammaproteobacteria</taxon>
        <taxon>Thiotrichales</taxon>
        <taxon>Piscirickettsiaceae</taxon>
        <taxon>Thiomicrorhabdus</taxon>
    </lineage>
</organism>
<gene>
    <name evidence="1" type="ORF">H8792_010745</name>
</gene>
<protein>
    <submittedName>
        <fullName evidence="1">Uncharacterized protein</fullName>
    </submittedName>
</protein>
<dbReference type="RefSeq" id="WP_185978965.1">
    <property type="nucleotide sequence ID" value="NZ_JACBGI020000028.1"/>
</dbReference>
<evidence type="ECO:0000313" key="2">
    <source>
        <dbReference type="Proteomes" id="UP001193680"/>
    </source>
</evidence>
<dbReference type="Proteomes" id="UP001193680">
    <property type="component" value="Unassembled WGS sequence"/>
</dbReference>
<proteinExistence type="predicted"/>
<evidence type="ECO:0000313" key="1">
    <source>
        <dbReference type="EMBL" id="MBF6058819.1"/>
    </source>
</evidence>
<dbReference type="EMBL" id="JACBGI020000028">
    <property type="protein sequence ID" value="MBF6058819.1"/>
    <property type="molecule type" value="Genomic_DNA"/>
</dbReference>
<keyword evidence="2" id="KW-1185">Reference proteome</keyword>
<accession>A0ABS0BYG3</accession>